<evidence type="ECO:0000256" key="7">
    <source>
        <dbReference type="ARBA" id="ARBA00022787"/>
    </source>
</evidence>
<dbReference type="InterPro" id="IPR041426">
    <property type="entry name" value="Mos1_HTH"/>
</dbReference>
<evidence type="ECO:0000256" key="9">
    <source>
        <dbReference type="ARBA" id="ARBA00023121"/>
    </source>
</evidence>
<name>A0ABY6JYY3_9ARAC</name>
<dbReference type="PANTHER" id="PTHR21771:SF1">
    <property type="entry name" value="MITOCHONDRIA-EATING PROTEIN"/>
    <property type="match status" value="1"/>
</dbReference>
<dbReference type="PANTHER" id="PTHR21771">
    <property type="entry name" value="MITOCHONDRIA-EATING PROTEIN-RELATED"/>
    <property type="match status" value="1"/>
</dbReference>
<protein>
    <recommendedName>
        <fullName evidence="5">Mitochondria-eating protein</fullName>
    </recommendedName>
    <alternativeName>
        <fullName evidence="12">Spermatogenesis-associated protein 18</fullName>
    </alternativeName>
</protein>
<evidence type="ECO:0000259" key="14">
    <source>
        <dbReference type="Pfam" id="PF17906"/>
    </source>
</evidence>
<keyword evidence="10" id="KW-0496">Mitochondrion</keyword>
<gene>
    <name evidence="15" type="ORF">LAZ67_1002584</name>
</gene>
<feature type="domain" description="Mitochondria-eating protein C-terminal" evidence="13">
    <location>
        <begin position="31"/>
        <end position="143"/>
    </location>
</feature>
<comment type="similarity">
    <text evidence="4">Belongs to the MIEAP family.</text>
</comment>
<evidence type="ECO:0000256" key="6">
    <source>
        <dbReference type="ARBA" id="ARBA00022490"/>
    </source>
</evidence>
<keyword evidence="9" id="KW-0446">Lipid-binding</keyword>
<keyword evidence="7" id="KW-1000">Mitochondrion outer membrane</keyword>
<dbReference type="EMBL" id="CP092863">
    <property type="protein sequence ID" value="UYV60845.1"/>
    <property type="molecule type" value="Genomic_DNA"/>
</dbReference>
<proteinExistence type="inferred from homology"/>
<dbReference type="Pfam" id="PF16026">
    <property type="entry name" value="MIEAP"/>
    <property type="match status" value="1"/>
</dbReference>
<evidence type="ECO:0000256" key="11">
    <source>
        <dbReference type="ARBA" id="ARBA00023136"/>
    </source>
</evidence>
<dbReference type="InterPro" id="IPR031981">
    <property type="entry name" value="MIEAP_C"/>
</dbReference>
<evidence type="ECO:0000256" key="10">
    <source>
        <dbReference type="ARBA" id="ARBA00023128"/>
    </source>
</evidence>
<evidence type="ECO:0000256" key="2">
    <source>
        <dbReference type="ARBA" id="ARBA00004305"/>
    </source>
</evidence>
<keyword evidence="6" id="KW-0963">Cytoplasm</keyword>
<evidence type="ECO:0000256" key="5">
    <source>
        <dbReference type="ARBA" id="ARBA00019863"/>
    </source>
</evidence>
<evidence type="ECO:0000256" key="3">
    <source>
        <dbReference type="ARBA" id="ARBA00004496"/>
    </source>
</evidence>
<keyword evidence="16" id="KW-1185">Reference proteome</keyword>
<evidence type="ECO:0000256" key="4">
    <source>
        <dbReference type="ARBA" id="ARBA00008233"/>
    </source>
</evidence>
<keyword evidence="11" id="KW-0472">Membrane</keyword>
<dbReference type="Gene3D" id="1.10.10.1450">
    <property type="match status" value="1"/>
</dbReference>
<reference evidence="15 16" key="1">
    <citation type="submission" date="2022-01" db="EMBL/GenBank/DDBJ databases">
        <title>A chromosomal length assembly of Cordylochernes scorpioides.</title>
        <authorList>
            <person name="Zeh D."/>
            <person name="Zeh J."/>
        </authorList>
    </citation>
    <scope>NUCLEOTIDE SEQUENCE [LARGE SCALE GENOMIC DNA]</scope>
    <source>
        <strain evidence="15">IN4F17</strain>
        <tissue evidence="15">Whole Body</tissue>
    </source>
</reference>
<evidence type="ECO:0000259" key="13">
    <source>
        <dbReference type="Pfam" id="PF16026"/>
    </source>
</evidence>
<evidence type="ECO:0000256" key="1">
    <source>
        <dbReference type="ARBA" id="ARBA00004294"/>
    </source>
</evidence>
<keyword evidence="8" id="KW-0175">Coiled coil</keyword>
<evidence type="ECO:0000313" key="15">
    <source>
        <dbReference type="EMBL" id="UYV60845.1"/>
    </source>
</evidence>
<comment type="subcellular location">
    <subcellularLocation>
        <location evidence="3">Cytoplasm</location>
    </subcellularLocation>
    <subcellularLocation>
        <location evidence="2">Mitochondrion matrix</location>
    </subcellularLocation>
    <subcellularLocation>
        <location evidence="1">Mitochondrion outer membrane</location>
    </subcellularLocation>
</comment>
<organism evidence="15 16">
    <name type="scientific">Cordylochernes scorpioides</name>
    <dbReference type="NCBI Taxonomy" id="51811"/>
    <lineage>
        <taxon>Eukaryota</taxon>
        <taxon>Metazoa</taxon>
        <taxon>Ecdysozoa</taxon>
        <taxon>Arthropoda</taxon>
        <taxon>Chelicerata</taxon>
        <taxon>Arachnida</taxon>
        <taxon>Pseudoscorpiones</taxon>
        <taxon>Cheliferoidea</taxon>
        <taxon>Chernetidae</taxon>
        <taxon>Cordylochernes</taxon>
    </lineage>
</organism>
<evidence type="ECO:0000313" key="16">
    <source>
        <dbReference type="Proteomes" id="UP001235939"/>
    </source>
</evidence>
<feature type="domain" description="Mos1 transposase HTH" evidence="14">
    <location>
        <begin position="158"/>
        <end position="205"/>
    </location>
</feature>
<dbReference type="Proteomes" id="UP001235939">
    <property type="component" value="Chromosome 01"/>
</dbReference>
<dbReference type="InterPro" id="IPR026169">
    <property type="entry name" value="MIEAP"/>
</dbReference>
<accession>A0ABY6JYY3</accession>
<evidence type="ECO:0000256" key="8">
    <source>
        <dbReference type="ARBA" id="ARBA00023054"/>
    </source>
</evidence>
<evidence type="ECO:0000256" key="12">
    <source>
        <dbReference type="ARBA" id="ARBA00032687"/>
    </source>
</evidence>
<dbReference type="Pfam" id="PF17906">
    <property type="entry name" value="HTH_48"/>
    <property type="match status" value="1"/>
</dbReference>
<sequence length="254" mass="29134">MKVTRKCVCTRVIRCANTVGSRLGETNGPPRALIRQYGNLYAQARVDTLDALDALPELRHLDDLKAKLLFSVIVLAFRSVQATLMEVYRGVRRALQLPETEPLPRELETAVGNYLGGTAGRFDLRRNVEHACSFKKIQIVKNFWSLWKMAISEPKSAHLREVLLFAFNWKKGATEAHRMLEEVYSDHALSKSQCYRWFKKFQSGDFELDNEPHGKPPQKFEDAVLQALLDEDSTQCRRNSQNSSRCLKVLFLYV</sequence>